<accession>A0ABY7T3R3</accession>
<dbReference type="RefSeq" id="WP_273629214.1">
    <property type="nucleotide sequence ID" value="NZ_CP117167.1"/>
</dbReference>
<dbReference type="PANTHER" id="PTHR43236:SF1">
    <property type="entry name" value="BLL7220 PROTEIN"/>
    <property type="match status" value="1"/>
</dbReference>
<dbReference type="Proteomes" id="UP001216139">
    <property type="component" value="Chromosome"/>
</dbReference>
<dbReference type="SUPFAM" id="SSF47413">
    <property type="entry name" value="lambda repressor-like DNA-binding domains"/>
    <property type="match status" value="1"/>
</dbReference>
<feature type="domain" description="HTH cro/C1-type" evidence="2">
    <location>
        <begin position="9"/>
        <end position="63"/>
    </location>
</feature>
<proteinExistence type="inferred from homology"/>
<dbReference type="CDD" id="cd00093">
    <property type="entry name" value="HTH_XRE"/>
    <property type="match status" value="1"/>
</dbReference>
<evidence type="ECO:0000313" key="4">
    <source>
        <dbReference type="Proteomes" id="UP001216139"/>
    </source>
</evidence>
<comment type="similarity">
    <text evidence="1">Belongs to the short-chain fatty acyl-CoA assimilation regulator (ScfR) family.</text>
</comment>
<dbReference type="Pfam" id="PF01381">
    <property type="entry name" value="HTH_3"/>
    <property type="match status" value="1"/>
</dbReference>
<evidence type="ECO:0000313" key="3">
    <source>
        <dbReference type="EMBL" id="WCT11027.1"/>
    </source>
</evidence>
<evidence type="ECO:0000259" key="2">
    <source>
        <dbReference type="PROSITE" id="PS50943"/>
    </source>
</evidence>
<name>A0ABY7T3R3_9SPHI</name>
<dbReference type="PROSITE" id="PS50943">
    <property type="entry name" value="HTH_CROC1"/>
    <property type="match status" value="1"/>
</dbReference>
<dbReference type="Pfam" id="PF06114">
    <property type="entry name" value="Peptidase_M78"/>
    <property type="match status" value="1"/>
</dbReference>
<protein>
    <submittedName>
        <fullName evidence="3">XRE family transcriptional regulator</fullName>
    </submittedName>
</protein>
<dbReference type="Gene3D" id="1.10.10.2910">
    <property type="match status" value="1"/>
</dbReference>
<dbReference type="SMART" id="SM00530">
    <property type="entry name" value="HTH_XRE"/>
    <property type="match status" value="1"/>
</dbReference>
<sequence length="352" mass="40981">MENTIATNLNRIRRWKNLTMQELADMAEISKQAISHYENGIRHPESHILIRLAKALNVDLGDFYEDKDVEIQLNSVYYRQGSHLSDLENQVIKDFASAYIKDYLELEEISGEQVLFDNPIKDQTIANPTDALKAAKELRKKWKLGDAPIYNIAHLLERKGIRVFKVLFNVNIEGLSGWVNHNRIPVIMINARQQDIPRMRFTLLHEVGHLLLAIRENTTEEMIERICDTFAGAVLLPEEIVIQTFSRGRTRVSMAELRNIKELYGISIMAIMVRARSSDAISIDQFCRWRESDYFGVDSGMYPGEEEPKKFFQMLYKCLSENKIGFDKAAKLSKKSEFHFRKEYYENLEYVF</sequence>
<keyword evidence="4" id="KW-1185">Reference proteome</keyword>
<evidence type="ECO:0000256" key="1">
    <source>
        <dbReference type="ARBA" id="ARBA00007227"/>
    </source>
</evidence>
<gene>
    <name evidence="3" type="ORF">PQO05_20015</name>
</gene>
<dbReference type="Gene3D" id="1.10.260.40">
    <property type="entry name" value="lambda repressor-like DNA-binding domains"/>
    <property type="match status" value="1"/>
</dbReference>
<dbReference type="PANTHER" id="PTHR43236">
    <property type="entry name" value="ANTITOXIN HIGA1"/>
    <property type="match status" value="1"/>
</dbReference>
<reference evidence="3 4" key="1">
    <citation type="submission" date="2023-02" db="EMBL/GenBank/DDBJ databases">
        <title>Genome sequence of Mucilaginibacter jinjuensis strain KACC 16571.</title>
        <authorList>
            <person name="Kim S."/>
            <person name="Heo J."/>
            <person name="Kwon S.-W."/>
        </authorList>
    </citation>
    <scope>NUCLEOTIDE SEQUENCE [LARGE SCALE GENOMIC DNA]</scope>
    <source>
        <strain evidence="3 4">KACC 16571</strain>
    </source>
</reference>
<dbReference type="EMBL" id="CP117167">
    <property type="protein sequence ID" value="WCT11027.1"/>
    <property type="molecule type" value="Genomic_DNA"/>
</dbReference>
<dbReference type="InterPro" id="IPR010359">
    <property type="entry name" value="IrrE_HExxH"/>
</dbReference>
<organism evidence="3 4">
    <name type="scientific">Mucilaginibacter jinjuensis</name>
    <dbReference type="NCBI Taxonomy" id="1176721"/>
    <lineage>
        <taxon>Bacteria</taxon>
        <taxon>Pseudomonadati</taxon>
        <taxon>Bacteroidota</taxon>
        <taxon>Sphingobacteriia</taxon>
        <taxon>Sphingobacteriales</taxon>
        <taxon>Sphingobacteriaceae</taxon>
        <taxon>Mucilaginibacter</taxon>
    </lineage>
</organism>
<dbReference type="InterPro" id="IPR001387">
    <property type="entry name" value="Cro/C1-type_HTH"/>
</dbReference>
<dbReference type="InterPro" id="IPR010982">
    <property type="entry name" value="Lambda_DNA-bd_dom_sf"/>
</dbReference>
<dbReference type="InterPro" id="IPR052345">
    <property type="entry name" value="Rad_response_metalloprotease"/>
</dbReference>